<organism evidence="1 2">
    <name type="scientific">Belnapia rosea</name>
    <dbReference type="NCBI Taxonomy" id="938405"/>
    <lineage>
        <taxon>Bacteria</taxon>
        <taxon>Pseudomonadati</taxon>
        <taxon>Pseudomonadota</taxon>
        <taxon>Alphaproteobacteria</taxon>
        <taxon>Acetobacterales</taxon>
        <taxon>Roseomonadaceae</taxon>
        <taxon>Belnapia</taxon>
    </lineage>
</organism>
<dbReference type="STRING" id="938405.SAMN02927895_03490"/>
<protein>
    <submittedName>
        <fullName evidence="1">ABC transporter, phosphonate, substrate-binding protein</fullName>
    </submittedName>
</protein>
<dbReference type="AlphaFoldDB" id="A0A1G7A679"/>
<dbReference type="Gene3D" id="3.40.190.10">
    <property type="entry name" value="Periplasmic binding protein-like II"/>
    <property type="match status" value="2"/>
</dbReference>
<gene>
    <name evidence="1" type="ORF">SAMN04487779_101896</name>
</gene>
<sequence length="255" mass="27958">MRPANAVFWQALRTELARRGLEGLPELPDYTRPPVPERIEAETFFTQVCGYPLQTIYAGQARMLGVPVYDAPGCEGPNHAGVFVVHRDSRFQTLADLRGCHFVFNSIHSNSGMNLPRRALADLAGGRPFLGSATETHSQPANIERIARREAEATCVDCVTYAFFRRHRRALGDLTRPLAFTPPSPAIPFVTAPTTPEPVVAKLEAALLALARSPAWVEARAGLMIADILPADPARYALQLDYVRQAEALGYPNLA</sequence>
<dbReference type="EMBL" id="FMZX01000018">
    <property type="protein sequence ID" value="SDE09997.1"/>
    <property type="molecule type" value="Genomic_DNA"/>
</dbReference>
<dbReference type="PANTHER" id="PTHR35841:SF1">
    <property type="entry name" value="PHOSPHONATES-BINDING PERIPLASMIC PROTEIN"/>
    <property type="match status" value="1"/>
</dbReference>
<dbReference type="Proteomes" id="UP000198925">
    <property type="component" value="Unassembled WGS sequence"/>
</dbReference>
<dbReference type="Pfam" id="PF12974">
    <property type="entry name" value="Phosphonate-bd"/>
    <property type="match status" value="1"/>
</dbReference>
<evidence type="ECO:0000313" key="2">
    <source>
        <dbReference type="Proteomes" id="UP000198925"/>
    </source>
</evidence>
<dbReference type="RefSeq" id="WP_090664657.1">
    <property type="nucleotide sequence ID" value="NZ_FMZX01000018.1"/>
</dbReference>
<keyword evidence="2" id="KW-1185">Reference proteome</keyword>
<reference evidence="1 2" key="1">
    <citation type="submission" date="2016-10" db="EMBL/GenBank/DDBJ databases">
        <authorList>
            <person name="de Groot N.N."/>
        </authorList>
    </citation>
    <scope>NUCLEOTIDE SEQUENCE [LARGE SCALE GENOMIC DNA]</scope>
    <source>
        <strain evidence="1 2">CPCC 100156</strain>
    </source>
</reference>
<evidence type="ECO:0000313" key="1">
    <source>
        <dbReference type="EMBL" id="SDE09997.1"/>
    </source>
</evidence>
<dbReference type="SUPFAM" id="SSF53850">
    <property type="entry name" value="Periplasmic binding protein-like II"/>
    <property type="match status" value="1"/>
</dbReference>
<dbReference type="PANTHER" id="PTHR35841">
    <property type="entry name" value="PHOSPHONATES-BINDING PERIPLASMIC PROTEIN"/>
    <property type="match status" value="1"/>
</dbReference>
<accession>A0A1G7A679</accession>
<name>A0A1G7A679_9PROT</name>
<proteinExistence type="predicted"/>